<proteinExistence type="predicted"/>
<evidence type="ECO:0000313" key="1">
    <source>
        <dbReference type="EMBL" id="KAI4840107.1"/>
    </source>
</evidence>
<dbReference type="EMBL" id="CM043773">
    <property type="protein sequence ID" value="KAI4840107.1"/>
    <property type="molecule type" value="Genomic_DNA"/>
</dbReference>
<keyword evidence="2" id="KW-1185">Reference proteome</keyword>
<accession>A0ACB9YCV1</accession>
<sequence>MYLVQDDIIFAKDKYDPAVAQKPGNNYEEVLVKTEDGYTHQCWYVKAPDHEKKPILLYFLGNGGYLELYVDLFDRIVDKVDVNIFSCTNRGCGTNDEEPSEEYFYKDANVYLNYLKQDKSRKIIVFGSSMGGAVAIEAALKNQKDIYGLIVQNTFLSMKKMAREKKPFLYFFLVCYDFLIRTKMDNEKKIKKIRSPVLFTISAKDETISPRHTQTLYETCPSKHKYLFISKDGTHNNIIISDHGEYFNSLKEFIETAIFIKDNKEEYEKKKKRKDINIVNGGGAVENLSVQDV</sequence>
<name>A0ACB9YCV1_PLABR</name>
<evidence type="ECO:0000313" key="2">
    <source>
        <dbReference type="Proteomes" id="UP001056978"/>
    </source>
</evidence>
<protein>
    <submittedName>
        <fullName evidence="1">BEM46-like protein</fullName>
    </submittedName>
</protein>
<reference evidence="1" key="1">
    <citation type="submission" date="2022-06" db="EMBL/GenBank/DDBJ databases">
        <title>The First Complete Genome of the Simian Malaria Parasite Plasmodium brasilianum.</title>
        <authorList>
            <person name="Bajic M."/>
            <person name="Ravishankar S."/>
        </authorList>
    </citation>
    <scope>NUCLEOTIDE SEQUENCE</scope>
    <source>
        <strain evidence="1">Bolivian I</strain>
    </source>
</reference>
<organism evidence="1 2">
    <name type="scientific">Plasmodium brasilianum</name>
    <dbReference type="NCBI Taxonomy" id="5824"/>
    <lineage>
        <taxon>Eukaryota</taxon>
        <taxon>Sar</taxon>
        <taxon>Alveolata</taxon>
        <taxon>Apicomplexa</taxon>
        <taxon>Aconoidasida</taxon>
        <taxon>Haemosporida</taxon>
        <taxon>Plasmodiidae</taxon>
        <taxon>Plasmodium</taxon>
        <taxon>Plasmodium (Plasmodium)</taxon>
    </lineage>
</organism>
<comment type="caution">
    <text evidence="1">The sequence shown here is derived from an EMBL/GenBank/DDBJ whole genome shotgun (WGS) entry which is preliminary data.</text>
</comment>
<dbReference type="Proteomes" id="UP001056978">
    <property type="component" value="Chromosome 5"/>
</dbReference>
<gene>
    <name evidence="1" type="ORF">MKS88_001465</name>
</gene>